<gene>
    <name evidence="1" type="ORF">GCM10011517_05630</name>
</gene>
<keyword evidence="2" id="KW-1185">Reference proteome</keyword>
<protein>
    <submittedName>
        <fullName evidence="1">Uncharacterized protein</fullName>
    </submittedName>
</protein>
<dbReference type="AlphaFoldDB" id="A0A917ABA9"/>
<dbReference type="EMBL" id="BMKN01000001">
    <property type="protein sequence ID" value="GGE40847.1"/>
    <property type="molecule type" value="Genomic_DNA"/>
</dbReference>
<sequence>MGRNRDRLEGFGIKPLYPGRDGAKGGRLRLRSPGRKHFKRNNLEQHETWLREEMERLGVKFPSPVLISEENILGNLGAIMRRNFYEGAGQRVEFLVNQLQQPVRRAFLTVRSYDSFFLSTYRKRIEENAVDPFQDYEAPLCLLETTWPDVIEELRDACRAEEFFVCVHEDRLTSKEQLRLLFPELPKTGWKPVKWQVNASKPEEQLIEIQNGFWQKMHDKPSPGLGRIAFSDEQTKKFQARYEADLNVISKMDGVTLVR</sequence>
<dbReference type="OrthoDB" id="7838426at2"/>
<dbReference type="RefSeq" id="WP_143226580.1">
    <property type="nucleotide sequence ID" value="NZ_BMKN01000001.1"/>
</dbReference>
<accession>A0A917ABA9</accession>
<proteinExistence type="predicted"/>
<comment type="caution">
    <text evidence="1">The sequence shown here is derived from an EMBL/GenBank/DDBJ whole genome shotgun (WGS) entry which is preliminary data.</text>
</comment>
<reference evidence="1" key="2">
    <citation type="submission" date="2020-09" db="EMBL/GenBank/DDBJ databases">
        <authorList>
            <person name="Sun Q."/>
            <person name="Zhou Y."/>
        </authorList>
    </citation>
    <scope>NUCLEOTIDE SEQUENCE</scope>
    <source>
        <strain evidence="1">CGMCC 1.16012</strain>
    </source>
</reference>
<name>A0A917ABA9_9RHOB</name>
<organism evidence="1 2">
    <name type="scientific">Actibacterium pelagium</name>
    <dbReference type="NCBI Taxonomy" id="2029103"/>
    <lineage>
        <taxon>Bacteria</taxon>
        <taxon>Pseudomonadati</taxon>
        <taxon>Pseudomonadota</taxon>
        <taxon>Alphaproteobacteria</taxon>
        <taxon>Rhodobacterales</taxon>
        <taxon>Roseobacteraceae</taxon>
        <taxon>Actibacterium</taxon>
    </lineage>
</organism>
<dbReference type="Proteomes" id="UP000606730">
    <property type="component" value="Unassembled WGS sequence"/>
</dbReference>
<evidence type="ECO:0000313" key="2">
    <source>
        <dbReference type="Proteomes" id="UP000606730"/>
    </source>
</evidence>
<reference evidence="1" key="1">
    <citation type="journal article" date="2014" name="Int. J. Syst. Evol. Microbiol.">
        <title>Complete genome sequence of Corynebacterium casei LMG S-19264T (=DSM 44701T), isolated from a smear-ripened cheese.</title>
        <authorList>
            <consortium name="US DOE Joint Genome Institute (JGI-PGF)"/>
            <person name="Walter F."/>
            <person name="Albersmeier A."/>
            <person name="Kalinowski J."/>
            <person name="Ruckert C."/>
        </authorList>
    </citation>
    <scope>NUCLEOTIDE SEQUENCE</scope>
    <source>
        <strain evidence="1">CGMCC 1.16012</strain>
    </source>
</reference>
<evidence type="ECO:0000313" key="1">
    <source>
        <dbReference type="EMBL" id="GGE40847.1"/>
    </source>
</evidence>